<gene>
    <name evidence="2" type="primary">HET-E1</name>
    <name evidence="2" type="ORF">SNAT2548_LOCUS17919</name>
</gene>
<dbReference type="AlphaFoldDB" id="A0A812P6S2"/>
<name>A0A812P6S2_9DINO</name>
<evidence type="ECO:0000313" key="2">
    <source>
        <dbReference type="EMBL" id="CAE7342321.1"/>
    </source>
</evidence>
<accession>A0A812P6S2</accession>
<evidence type="ECO:0000256" key="1">
    <source>
        <dbReference type="SAM" id="MobiDB-lite"/>
    </source>
</evidence>
<protein>
    <submittedName>
        <fullName evidence="2">HET-E1 protein</fullName>
    </submittedName>
</protein>
<dbReference type="EMBL" id="CAJNDS010002128">
    <property type="protein sequence ID" value="CAE7342321.1"/>
    <property type="molecule type" value="Genomic_DNA"/>
</dbReference>
<feature type="compositionally biased region" description="Basic residues" evidence="1">
    <location>
        <begin position="307"/>
        <end position="321"/>
    </location>
</feature>
<organism evidence="2 3">
    <name type="scientific">Symbiodinium natans</name>
    <dbReference type="NCBI Taxonomy" id="878477"/>
    <lineage>
        <taxon>Eukaryota</taxon>
        <taxon>Sar</taxon>
        <taxon>Alveolata</taxon>
        <taxon>Dinophyceae</taxon>
        <taxon>Suessiales</taxon>
        <taxon>Symbiodiniaceae</taxon>
        <taxon>Symbiodinium</taxon>
    </lineage>
</organism>
<sequence length="332" mass="37369">MLKAGNNTGTTVRTDSTDMRNASWTPLLRHRDGIGEHTARRNSHLMAVGITQQALEPAVHSFAVRVQSNCASNKNITTITRNPRIKGQTSPPFPELMQGLVLSHLVTAENEAVRSVTKTSFKSPQAVQHMSSLLTVCGMFQFFARTCNVLKSQHSDEHMQAISLKQGRWNHKRHMEKEDKAQRLMDTTKTIDLGKHLESVKEVKKKRTDEAGQAALETKQNPAGDAEAMPLVDKDAVEGGEDLSAMAALFEDDEVIFEEEEEGKVRDGNLEDNLDSQDQLNKTAKKAKKEKKDKKNKDKKEKSKDKKEHKHKKDKKDKKRKREAELEDDLPG</sequence>
<keyword evidence="3" id="KW-1185">Reference proteome</keyword>
<reference evidence="2" key="1">
    <citation type="submission" date="2021-02" db="EMBL/GenBank/DDBJ databases">
        <authorList>
            <person name="Dougan E. K."/>
            <person name="Rhodes N."/>
            <person name="Thang M."/>
            <person name="Chan C."/>
        </authorList>
    </citation>
    <scope>NUCLEOTIDE SEQUENCE</scope>
</reference>
<feature type="region of interest" description="Disordered" evidence="1">
    <location>
        <begin position="1"/>
        <end position="20"/>
    </location>
</feature>
<feature type="compositionally biased region" description="Basic and acidic residues" evidence="1">
    <location>
        <begin position="293"/>
        <end position="306"/>
    </location>
</feature>
<feature type="region of interest" description="Disordered" evidence="1">
    <location>
        <begin position="259"/>
        <end position="332"/>
    </location>
</feature>
<evidence type="ECO:0000313" key="3">
    <source>
        <dbReference type="Proteomes" id="UP000604046"/>
    </source>
</evidence>
<feature type="region of interest" description="Disordered" evidence="1">
    <location>
        <begin position="202"/>
        <end position="228"/>
    </location>
</feature>
<comment type="caution">
    <text evidence="2">The sequence shown here is derived from an EMBL/GenBank/DDBJ whole genome shotgun (WGS) entry which is preliminary data.</text>
</comment>
<proteinExistence type="predicted"/>
<feature type="compositionally biased region" description="Basic residues" evidence="1">
    <location>
        <begin position="283"/>
        <end position="292"/>
    </location>
</feature>
<dbReference type="Proteomes" id="UP000604046">
    <property type="component" value="Unassembled WGS sequence"/>
</dbReference>